<keyword evidence="3" id="KW-1185">Reference proteome</keyword>
<proteinExistence type="predicted"/>
<gene>
    <name evidence="2" type="ORF">F53441_1859</name>
</gene>
<protein>
    <submittedName>
        <fullName evidence="2">Uncharacterized protein</fullName>
    </submittedName>
</protein>
<comment type="caution">
    <text evidence="2">The sequence shown here is derived from an EMBL/GenBank/DDBJ whole genome shotgun (WGS) entry which is preliminary data.</text>
</comment>
<dbReference type="AlphaFoldDB" id="A0A8H4KTM2"/>
<feature type="region of interest" description="Disordered" evidence="1">
    <location>
        <begin position="210"/>
        <end position="230"/>
    </location>
</feature>
<reference evidence="2" key="1">
    <citation type="submission" date="2020-01" db="EMBL/GenBank/DDBJ databases">
        <title>Identification and distribution of gene clusters putatively required for synthesis of sphingolipid metabolism inhibitors in phylogenetically diverse species of the filamentous fungus Fusarium.</title>
        <authorList>
            <person name="Kim H.-S."/>
            <person name="Busman M."/>
            <person name="Brown D.W."/>
            <person name="Divon H."/>
            <person name="Uhlig S."/>
            <person name="Proctor R.H."/>
        </authorList>
    </citation>
    <scope>NUCLEOTIDE SEQUENCE</scope>
    <source>
        <strain evidence="2">NRRL 53441</strain>
    </source>
</reference>
<sequence length="276" mass="30444">MFKPSTSEQVSRRTIDRLAVNALAPSSDCQTFAIGGLPHVVNLPRHASSSRQKDDMLAVHMREGDLPVWSMARQYNADNPATVPWDGKPKHVTYDPIPTLDVAHGLAAYGRGDTLFTLGLDNTVHPFDPNPQVVMIANVQHPAKLLPPSPPASKETCDLSATSAANMATESEASSIPLDMNISKSDEDHPSPFARLTRRQVSAQVMYQTEVGSRPCQSPQQDPQAPCHYQGQKRTEGLSEYTLESEIWVPNNCQNSTLVFPLTWWFKSFKMTSISC</sequence>
<evidence type="ECO:0000256" key="1">
    <source>
        <dbReference type="SAM" id="MobiDB-lite"/>
    </source>
</evidence>
<feature type="compositionally biased region" description="Polar residues" evidence="1">
    <location>
        <begin position="210"/>
        <end position="223"/>
    </location>
</feature>
<name>A0A8H4KTM2_9HYPO</name>
<dbReference type="EMBL" id="JAADJG010000075">
    <property type="protein sequence ID" value="KAF4455921.1"/>
    <property type="molecule type" value="Genomic_DNA"/>
</dbReference>
<organism evidence="2 3">
    <name type="scientific">Fusarium austroafricanum</name>
    <dbReference type="NCBI Taxonomy" id="2364996"/>
    <lineage>
        <taxon>Eukaryota</taxon>
        <taxon>Fungi</taxon>
        <taxon>Dikarya</taxon>
        <taxon>Ascomycota</taxon>
        <taxon>Pezizomycotina</taxon>
        <taxon>Sordariomycetes</taxon>
        <taxon>Hypocreomycetidae</taxon>
        <taxon>Hypocreales</taxon>
        <taxon>Nectriaceae</taxon>
        <taxon>Fusarium</taxon>
        <taxon>Fusarium concolor species complex</taxon>
    </lineage>
</organism>
<accession>A0A8H4KTM2</accession>
<dbReference type="OrthoDB" id="7326421at2759"/>
<evidence type="ECO:0000313" key="3">
    <source>
        <dbReference type="Proteomes" id="UP000605986"/>
    </source>
</evidence>
<dbReference type="Proteomes" id="UP000605986">
    <property type="component" value="Unassembled WGS sequence"/>
</dbReference>
<evidence type="ECO:0000313" key="2">
    <source>
        <dbReference type="EMBL" id="KAF4455921.1"/>
    </source>
</evidence>